<evidence type="ECO:0000256" key="5">
    <source>
        <dbReference type="ARBA" id="ARBA00022832"/>
    </source>
</evidence>
<feature type="transmembrane region" description="Helical" evidence="10">
    <location>
        <begin position="241"/>
        <end position="259"/>
    </location>
</feature>
<proteinExistence type="inferred from homology"/>
<gene>
    <name evidence="12" type="ORF">RDWZM_000429</name>
</gene>
<dbReference type="GO" id="GO:0042761">
    <property type="term" value="P:very long-chain fatty acid biosynthetic process"/>
    <property type="evidence" value="ECO:0007669"/>
    <property type="project" value="TreeGrafter"/>
</dbReference>
<evidence type="ECO:0000256" key="6">
    <source>
        <dbReference type="ARBA" id="ARBA00022989"/>
    </source>
</evidence>
<dbReference type="EMBL" id="JAPWDV010000001">
    <property type="protein sequence ID" value="KAJ6221884.1"/>
    <property type="molecule type" value="Genomic_DNA"/>
</dbReference>
<evidence type="ECO:0000313" key="12">
    <source>
        <dbReference type="EMBL" id="KAJ6221884.1"/>
    </source>
</evidence>
<dbReference type="GO" id="GO:0019367">
    <property type="term" value="P:fatty acid elongation, saturated fatty acid"/>
    <property type="evidence" value="ECO:0007669"/>
    <property type="project" value="TreeGrafter"/>
</dbReference>
<dbReference type="GO" id="GO:0034625">
    <property type="term" value="P:fatty acid elongation, monounsaturated fatty acid"/>
    <property type="evidence" value="ECO:0007669"/>
    <property type="project" value="TreeGrafter"/>
</dbReference>
<keyword evidence="13" id="KW-1185">Reference proteome</keyword>
<dbReference type="GO" id="GO:0030148">
    <property type="term" value="P:sphingolipid biosynthetic process"/>
    <property type="evidence" value="ECO:0007669"/>
    <property type="project" value="TreeGrafter"/>
</dbReference>
<keyword evidence="8 10" id="KW-0472">Membrane</keyword>
<keyword evidence="9 10" id="KW-0275">Fatty acid biosynthesis</keyword>
<evidence type="ECO:0000256" key="2">
    <source>
        <dbReference type="ARBA" id="ARBA00022516"/>
    </source>
</evidence>
<dbReference type="InterPro" id="IPR002076">
    <property type="entry name" value="ELO_fam"/>
</dbReference>
<dbReference type="AlphaFoldDB" id="A0A9Q0MAJ7"/>
<sequence>MVDTTLSWEHFLMEGYWQKNGDPRVLHLPFMTSFRVPIIVLTCYILFVLVIGPRLMANRKPYSLKKVLLTYNTFMCLANGAFFIRILINYNETLKRLFDFNFPSFNDTSDWDMTIIFNNYLYLITKYIDLFDTIFFVLRKKQSQITPLHLYHHFSVAFFGWITFRFQAIANVVAPFAIMNTFIHVLMYGYYALAAMGPSMQPYLWWKRYITQLQIVQFLILFVHASIFLCIQRGYGLYFQFNYMFNTVIYIYLFTRFYIQTYRQQGQKKLQPFDQQQQQQQHSPMKPLNDINDGNNNNIKKID</sequence>
<evidence type="ECO:0000313" key="13">
    <source>
        <dbReference type="Proteomes" id="UP001142055"/>
    </source>
</evidence>
<evidence type="ECO:0000256" key="10">
    <source>
        <dbReference type="RuleBase" id="RU361115"/>
    </source>
</evidence>
<keyword evidence="2 10" id="KW-0444">Lipid biosynthesis</keyword>
<keyword evidence="6 10" id="KW-1133">Transmembrane helix</keyword>
<feature type="transmembrane region" description="Helical" evidence="10">
    <location>
        <begin position="150"/>
        <end position="170"/>
    </location>
</feature>
<feature type="transmembrane region" description="Helical" evidence="10">
    <location>
        <begin position="68"/>
        <end position="88"/>
    </location>
</feature>
<comment type="subcellular location">
    <subcellularLocation>
        <location evidence="1">Membrane</location>
        <topology evidence="1">Multi-pass membrane protein</topology>
    </subcellularLocation>
</comment>
<comment type="caution">
    <text evidence="12">The sequence shown here is derived from an EMBL/GenBank/DDBJ whole genome shotgun (WGS) entry which is preliminary data.</text>
</comment>
<feature type="transmembrane region" description="Helical" evidence="10">
    <location>
        <begin position="215"/>
        <end position="235"/>
    </location>
</feature>
<keyword evidence="5 10" id="KW-0276">Fatty acid metabolism</keyword>
<dbReference type="Proteomes" id="UP001142055">
    <property type="component" value="Chromosome 1"/>
</dbReference>
<dbReference type="PANTHER" id="PTHR11157">
    <property type="entry name" value="FATTY ACID ACYL TRANSFERASE-RELATED"/>
    <property type="match status" value="1"/>
</dbReference>
<protein>
    <recommendedName>
        <fullName evidence="10">Elongation of very long chain fatty acids protein</fullName>
        <ecNumber evidence="10">2.3.1.199</ecNumber>
    </recommendedName>
    <alternativeName>
        <fullName evidence="10">Very-long-chain 3-oxoacyl-CoA synthase</fullName>
    </alternativeName>
</protein>
<dbReference type="GO" id="GO:0009922">
    <property type="term" value="F:fatty acid elongase activity"/>
    <property type="evidence" value="ECO:0007669"/>
    <property type="project" value="UniProtKB-EC"/>
</dbReference>
<organism evidence="12 13">
    <name type="scientific">Blomia tropicalis</name>
    <name type="common">Mite</name>
    <dbReference type="NCBI Taxonomy" id="40697"/>
    <lineage>
        <taxon>Eukaryota</taxon>
        <taxon>Metazoa</taxon>
        <taxon>Ecdysozoa</taxon>
        <taxon>Arthropoda</taxon>
        <taxon>Chelicerata</taxon>
        <taxon>Arachnida</taxon>
        <taxon>Acari</taxon>
        <taxon>Acariformes</taxon>
        <taxon>Sarcoptiformes</taxon>
        <taxon>Astigmata</taxon>
        <taxon>Glycyphagoidea</taxon>
        <taxon>Echimyopodidae</taxon>
        <taxon>Blomia</taxon>
    </lineage>
</organism>
<dbReference type="Pfam" id="PF01151">
    <property type="entry name" value="ELO"/>
    <property type="match status" value="1"/>
</dbReference>
<keyword evidence="4 10" id="KW-0812">Transmembrane</keyword>
<keyword evidence="3 10" id="KW-0808">Transferase</keyword>
<evidence type="ECO:0000256" key="8">
    <source>
        <dbReference type="ARBA" id="ARBA00023136"/>
    </source>
</evidence>
<evidence type="ECO:0000256" key="4">
    <source>
        <dbReference type="ARBA" id="ARBA00022692"/>
    </source>
</evidence>
<feature type="compositionally biased region" description="Low complexity" evidence="11">
    <location>
        <begin position="289"/>
        <end position="303"/>
    </location>
</feature>
<feature type="transmembrane region" description="Helical" evidence="10">
    <location>
        <begin position="34"/>
        <end position="56"/>
    </location>
</feature>
<evidence type="ECO:0000256" key="11">
    <source>
        <dbReference type="SAM" id="MobiDB-lite"/>
    </source>
</evidence>
<evidence type="ECO:0000256" key="7">
    <source>
        <dbReference type="ARBA" id="ARBA00023098"/>
    </source>
</evidence>
<comment type="catalytic activity">
    <reaction evidence="10">
        <text>a very-long-chain acyl-CoA + malonyl-CoA + H(+) = a very-long-chain 3-oxoacyl-CoA + CO2 + CoA</text>
        <dbReference type="Rhea" id="RHEA:32727"/>
        <dbReference type="ChEBI" id="CHEBI:15378"/>
        <dbReference type="ChEBI" id="CHEBI:16526"/>
        <dbReference type="ChEBI" id="CHEBI:57287"/>
        <dbReference type="ChEBI" id="CHEBI:57384"/>
        <dbReference type="ChEBI" id="CHEBI:90725"/>
        <dbReference type="ChEBI" id="CHEBI:90736"/>
        <dbReference type="EC" id="2.3.1.199"/>
    </reaction>
</comment>
<evidence type="ECO:0000256" key="9">
    <source>
        <dbReference type="ARBA" id="ARBA00023160"/>
    </source>
</evidence>
<dbReference type="OMA" id="CLANGAF"/>
<accession>A0A9Q0MAJ7</accession>
<comment type="similarity">
    <text evidence="10">Belongs to the ELO family.</text>
</comment>
<dbReference type="GO" id="GO:0034626">
    <property type="term" value="P:fatty acid elongation, polyunsaturated fatty acid"/>
    <property type="evidence" value="ECO:0007669"/>
    <property type="project" value="TreeGrafter"/>
</dbReference>
<feature type="transmembrane region" description="Helical" evidence="10">
    <location>
        <begin position="176"/>
        <end position="194"/>
    </location>
</feature>
<feature type="region of interest" description="Disordered" evidence="11">
    <location>
        <begin position="281"/>
        <end position="303"/>
    </location>
</feature>
<name>A0A9Q0MAJ7_BLOTA</name>
<dbReference type="GO" id="GO:0005789">
    <property type="term" value="C:endoplasmic reticulum membrane"/>
    <property type="evidence" value="ECO:0007669"/>
    <property type="project" value="TreeGrafter"/>
</dbReference>
<evidence type="ECO:0000256" key="1">
    <source>
        <dbReference type="ARBA" id="ARBA00004141"/>
    </source>
</evidence>
<keyword evidence="7 10" id="KW-0443">Lipid metabolism</keyword>
<reference evidence="12" key="1">
    <citation type="submission" date="2022-12" db="EMBL/GenBank/DDBJ databases">
        <title>Genome assemblies of Blomia tropicalis.</title>
        <authorList>
            <person name="Cui Y."/>
        </authorList>
    </citation>
    <scope>NUCLEOTIDE SEQUENCE</scope>
    <source>
        <tissue evidence="12">Adult mites</tissue>
    </source>
</reference>
<dbReference type="EC" id="2.3.1.199" evidence="10"/>
<feature type="transmembrane region" description="Helical" evidence="10">
    <location>
        <begin position="120"/>
        <end position="138"/>
    </location>
</feature>
<evidence type="ECO:0000256" key="3">
    <source>
        <dbReference type="ARBA" id="ARBA00022679"/>
    </source>
</evidence>